<protein>
    <submittedName>
        <fullName evidence="7">Sterol desaturase/sphingolipid hydroxylase (Fatty acid hydroxylase superfamily)</fullName>
    </submittedName>
</protein>
<comment type="caution">
    <text evidence="7">The sequence shown here is derived from an EMBL/GenBank/DDBJ whole genome shotgun (WGS) entry which is preliminary data.</text>
</comment>
<dbReference type="EMBL" id="JARXYA010000003">
    <property type="protein sequence ID" value="MDH6503411.1"/>
    <property type="molecule type" value="Genomic_DNA"/>
</dbReference>
<evidence type="ECO:0000256" key="2">
    <source>
        <dbReference type="ARBA" id="ARBA00022692"/>
    </source>
</evidence>
<dbReference type="Pfam" id="PF04116">
    <property type="entry name" value="FA_hydroxylase"/>
    <property type="match status" value="1"/>
</dbReference>
<evidence type="ECO:0000256" key="3">
    <source>
        <dbReference type="ARBA" id="ARBA00022989"/>
    </source>
</evidence>
<evidence type="ECO:0000256" key="4">
    <source>
        <dbReference type="ARBA" id="ARBA00023136"/>
    </source>
</evidence>
<reference evidence="7" key="1">
    <citation type="submission" date="2023-04" db="EMBL/GenBank/DDBJ databases">
        <title>Genome Encyclopedia of Bacteria and Archaea VI: Functional Genomics of Type Strains.</title>
        <authorList>
            <person name="Whitman W."/>
        </authorList>
    </citation>
    <scope>NUCLEOTIDE SEQUENCE</scope>
    <source>
        <strain evidence="7">Enz.4-51</strain>
    </source>
</reference>
<dbReference type="GO" id="GO:0016020">
    <property type="term" value="C:membrane"/>
    <property type="evidence" value="ECO:0007669"/>
    <property type="project" value="UniProtKB-SubCell"/>
</dbReference>
<organism evidence="7 8">
    <name type="scientific">Polynucleobacter sphagniphilus</name>
    <dbReference type="NCBI Taxonomy" id="1743169"/>
    <lineage>
        <taxon>Bacteria</taxon>
        <taxon>Pseudomonadati</taxon>
        <taxon>Pseudomonadota</taxon>
        <taxon>Betaproteobacteria</taxon>
        <taxon>Burkholderiales</taxon>
        <taxon>Burkholderiaceae</taxon>
        <taxon>Polynucleobacter</taxon>
    </lineage>
</organism>
<keyword evidence="2 5" id="KW-0812">Transmembrane</keyword>
<name>A0AA43S628_9BURK</name>
<feature type="domain" description="Fatty acid hydroxylase" evidence="6">
    <location>
        <begin position="85"/>
        <end position="215"/>
    </location>
</feature>
<dbReference type="Proteomes" id="UP001161160">
    <property type="component" value="Unassembled WGS sequence"/>
</dbReference>
<gene>
    <name evidence="7" type="ORF">M2127_000701</name>
</gene>
<evidence type="ECO:0000313" key="8">
    <source>
        <dbReference type="Proteomes" id="UP001161160"/>
    </source>
</evidence>
<evidence type="ECO:0000256" key="1">
    <source>
        <dbReference type="ARBA" id="ARBA00004370"/>
    </source>
</evidence>
<keyword evidence="4 5" id="KW-0472">Membrane</keyword>
<evidence type="ECO:0000313" key="7">
    <source>
        <dbReference type="EMBL" id="MDH6503411.1"/>
    </source>
</evidence>
<keyword evidence="8" id="KW-1185">Reference proteome</keyword>
<dbReference type="GO" id="GO:0008610">
    <property type="term" value="P:lipid biosynthetic process"/>
    <property type="evidence" value="ECO:0007669"/>
    <property type="project" value="InterPro"/>
</dbReference>
<feature type="transmembrane region" description="Helical" evidence="5">
    <location>
        <begin position="36"/>
        <end position="58"/>
    </location>
</feature>
<feature type="transmembrane region" description="Helical" evidence="5">
    <location>
        <begin position="6"/>
        <end position="24"/>
    </location>
</feature>
<dbReference type="GO" id="GO:0016491">
    <property type="term" value="F:oxidoreductase activity"/>
    <property type="evidence" value="ECO:0007669"/>
    <property type="project" value="InterPro"/>
</dbReference>
<evidence type="ECO:0000256" key="5">
    <source>
        <dbReference type="SAM" id="Phobius"/>
    </source>
</evidence>
<proteinExistence type="predicted"/>
<dbReference type="RefSeq" id="WP_076023342.1">
    <property type="nucleotide sequence ID" value="NZ_JAQFIK010000002.1"/>
</dbReference>
<dbReference type="GeneID" id="83595661"/>
<evidence type="ECO:0000259" key="6">
    <source>
        <dbReference type="Pfam" id="PF04116"/>
    </source>
</evidence>
<dbReference type="GO" id="GO:0005506">
    <property type="term" value="F:iron ion binding"/>
    <property type="evidence" value="ECO:0007669"/>
    <property type="project" value="InterPro"/>
</dbReference>
<comment type="subcellular location">
    <subcellularLocation>
        <location evidence="1">Membrane</location>
    </subcellularLocation>
</comment>
<dbReference type="InterPro" id="IPR006694">
    <property type="entry name" value="Fatty_acid_hydroxylase"/>
</dbReference>
<feature type="transmembrane region" description="Helical" evidence="5">
    <location>
        <begin position="78"/>
        <end position="98"/>
    </location>
</feature>
<keyword evidence="3 5" id="KW-1133">Transmembrane helix</keyword>
<dbReference type="PANTHER" id="PTHR11863">
    <property type="entry name" value="STEROL DESATURASE"/>
    <property type="match status" value="1"/>
</dbReference>
<dbReference type="AlphaFoldDB" id="A0AA43S628"/>
<dbReference type="InterPro" id="IPR050307">
    <property type="entry name" value="Sterol_Desaturase_Related"/>
</dbReference>
<sequence>MLSPLNAILITLGAVSIMMILERIRPMHLYTKDAFWVLRLIILGSLGVALTEITGIYLLPLLGGVAIYPALGKLFNLVPAWVNGLIGYFCISFFVYWWHRLRHHSDVLWKIFHQIHHSTYRLEALTALYGHPSDFVANALIINIVCYCLLGFDINSAAWAALWVGIFEFWEHTNIQTPHWLGYFIVRPEMHRIHHERGRHHNNYGLPIWDILFATYENSSRKVECGFEMESEKKLTAMLACKAVE</sequence>
<accession>A0AA43S628</accession>